<dbReference type="PANTHER" id="PTHR30055:SF234">
    <property type="entry name" value="HTH-TYPE TRANSCRIPTIONAL REGULATOR BETI"/>
    <property type="match status" value="1"/>
</dbReference>
<reference evidence="6 7" key="1">
    <citation type="submission" date="2019-02" db="EMBL/GenBank/DDBJ databases">
        <title>Kribbella capetownensis sp. nov. and Kribbella speibonae sp. nov., isolated from soil.</title>
        <authorList>
            <person name="Curtis S.M."/>
            <person name="Norton I."/>
            <person name="Everest G.J."/>
            <person name="Meyers P.R."/>
        </authorList>
    </citation>
    <scope>NUCLEOTIDE SEQUENCE [LARGE SCALE GENOMIC DNA]</scope>
    <source>
        <strain evidence="6 7">KCTC 29219</strain>
    </source>
</reference>
<evidence type="ECO:0000259" key="5">
    <source>
        <dbReference type="PROSITE" id="PS50977"/>
    </source>
</evidence>
<dbReference type="Pfam" id="PF21597">
    <property type="entry name" value="TetR_C_43"/>
    <property type="match status" value="1"/>
</dbReference>
<dbReference type="SUPFAM" id="SSF48498">
    <property type="entry name" value="Tetracyclin repressor-like, C-terminal domain"/>
    <property type="match status" value="1"/>
</dbReference>
<dbReference type="EMBL" id="SJJZ01000003">
    <property type="protein sequence ID" value="TCC05681.1"/>
    <property type="molecule type" value="Genomic_DNA"/>
</dbReference>
<keyword evidence="2 4" id="KW-0238">DNA-binding</keyword>
<dbReference type="RefSeq" id="WP_131342462.1">
    <property type="nucleotide sequence ID" value="NZ_SJJZ01000003.1"/>
</dbReference>
<dbReference type="SUPFAM" id="SSF46689">
    <property type="entry name" value="Homeodomain-like"/>
    <property type="match status" value="1"/>
</dbReference>
<evidence type="ECO:0000256" key="4">
    <source>
        <dbReference type="PROSITE-ProRule" id="PRU00335"/>
    </source>
</evidence>
<keyword evidence="7" id="KW-1185">Reference proteome</keyword>
<evidence type="ECO:0000313" key="6">
    <source>
        <dbReference type="EMBL" id="TCC05681.1"/>
    </source>
</evidence>
<dbReference type="Proteomes" id="UP000292346">
    <property type="component" value="Unassembled WGS sequence"/>
</dbReference>
<dbReference type="PROSITE" id="PS50977">
    <property type="entry name" value="HTH_TETR_2"/>
    <property type="match status" value="1"/>
</dbReference>
<evidence type="ECO:0000313" key="7">
    <source>
        <dbReference type="Proteomes" id="UP000292346"/>
    </source>
</evidence>
<organism evidence="6 7">
    <name type="scientific">Kribbella soli</name>
    <dbReference type="NCBI Taxonomy" id="1124743"/>
    <lineage>
        <taxon>Bacteria</taxon>
        <taxon>Bacillati</taxon>
        <taxon>Actinomycetota</taxon>
        <taxon>Actinomycetes</taxon>
        <taxon>Propionibacteriales</taxon>
        <taxon>Kribbellaceae</taxon>
        <taxon>Kribbella</taxon>
    </lineage>
</organism>
<dbReference type="GO" id="GO:0000976">
    <property type="term" value="F:transcription cis-regulatory region binding"/>
    <property type="evidence" value="ECO:0007669"/>
    <property type="project" value="TreeGrafter"/>
</dbReference>
<evidence type="ECO:0000256" key="3">
    <source>
        <dbReference type="ARBA" id="ARBA00023163"/>
    </source>
</evidence>
<dbReference type="InterPro" id="IPR050109">
    <property type="entry name" value="HTH-type_TetR-like_transc_reg"/>
</dbReference>
<proteinExistence type="predicted"/>
<comment type="caution">
    <text evidence="6">The sequence shown here is derived from an EMBL/GenBank/DDBJ whole genome shotgun (WGS) entry which is preliminary data.</text>
</comment>
<name>A0A4R0H5P8_9ACTN</name>
<dbReference type="OrthoDB" id="9795011at2"/>
<keyword evidence="1" id="KW-0805">Transcription regulation</keyword>
<gene>
    <name evidence="6" type="ORF">E0H45_27110</name>
</gene>
<dbReference type="InterPro" id="IPR036271">
    <property type="entry name" value="Tet_transcr_reg_TetR-rel_C_sf"/>
</dbReference>
<dbReference type="PANTHER" id="PTHR30055">
    <property type="entry name" value="HTH-TYPE TRANSCRIPTIONAL REGULATOR RUTR"/>
    <property type="match status" value="1"/>
</dbReference>
<evidence type="ECO:0000256" key="1">
    <source>
        <dbReference type="ARBA" id="ARBA00023015"/>
    </source>
</evidence>
<dbReference type="GO" id="GO:0003700">
    <property type="term" value="F:DNA-binding transcription factor activity"/>
    <property type="evidence" value="ECO:0007669"/>
    <property type="project" value="TreeGrafter"/>
</dbReference>
<sequence length="189" mass="20295">MRADAARRREQVAAAAADELADLAVAARNGEPVHLSLDRVAARARVGVATLYRHFPTREALLEAVYRQELTRLCDAAPELAAGAPADEALLTWMHRYLDFVDSKRAMSLDLRNMVASGAVTQADTRARLSAAVAHFLDSGAAAGVFRSDVPPDDVVAAMAGAVIAAAPEQQREQTQRLLTLLIEGLRAR</sequence>
<dbReference type="Gene3D" id="1.10.357.10">
    <property type="entry name" value="Tetracycline Repressor, domain 2"/>
    <property type="match status" value="1"/>
</dbReference>
<evidence type="ECO:0000256" key="2">
    <source>
        <dbReference type="ARBA" id="ARBA00023125"/>
    </source>
</evidence>
<dbReference type="InterPro" id="IPR049445">
    <property type="entry name" value="TetR_SbtR-like_C"/>
</dbReference>
<keyword evidence="3" id="KW-0804">Transcription</keyword>
<dbReference type="AlphaFoldDB" id="A0A4R0H5P8"/>
<dbReference type="InterPro" id="IPR001647">
    <property type="entry name" value="HTH_TetR"/>
</dbReference>
<dbReference type="InterPro" id="IPR009057">
    <property type="entry name" value="Homeodomain-like_sf"/>
</dbReference>
<accession>A0A4R0H5P8</accession>
<dbReference type="Pfam" id="PF00440">
    <property type="entry name" value="TetR_N"/>
    <property type="match status" value="1"/>
</dbReference>
<feature type="DNA-binding region" description="H-T-H motif" evidence="4">
    <location>
        <begin position="36"/>
        <end position="55"/>
    </location>
</feature>
<protein>
    <submittedName>
        <fullName evidence="6">TetR/AcrR family transcriptional regulator</fullName>
    </submittedName>
</protein>
<feature type="domain" description="HTH tetR-type" evidence="5">
    <location>
        <begin position="6"/>
        <end position="73"/>
    </location>
</feature>